<protein>
    <submittedName>
        <fullName evidence="2">Uncharacterized protein</fullName>
    </submittedName>
</protein>
<feature type="region of interest" description="Disordered" evidence="1">
    <location>
        <begin position="1"/>
        <end position="57"/>
    </location>
</feature>
<dbReference type="Proteomes" id="UP000283383">
    <property type="component" value="Unassembled WGS sequence"/>
</dbReference>
<gene>
    <name evidence="2" type="ORF">GcM3_052026</name>
</gene>
<name>A0A420IZ35_9PEZI</name>
<dbReference type="AlphaFoldDB" id="A0A420IZ35"/>
<comment type="caution">
    <text evidence="2">The sequence shown here is derived from an EMBL/GenBank/DDBJ whole genome shotgun (WGS) entry which is preliminary data.</text>
</comment>
<reference evidence="2 3" key="1">
    <citation type="journal article" date="2018" name="BMC Genomics">
        <title>Comparative genome analyses reveal sequence features reflecting distinct modes of host-adaptation between dicot and monocot powdery mildew.</title>
        <authorList>
            <person name="Wu Y."/>
            <person name="Ma X."/>
            <person name="Pan Z."/>
            <person name="Kale S.D."/>
            <person name="Song Y."/>
            <person name="King H."/>
            <person name="Zhang Q."/>
            <person name="Presley C."/>
            <person name="Deng X."/>
            <person name="Wei C.I."/>
            <person name="Xiao S."/>
        </authorList>
    </citation>
    <scope>NUCLEOTIDE SEQUENCE [LARGE SCALE GENOMIC DNA]</scope>
    <source>
        <strain evidence="2">UMSG3</strain>
    </source>
</reference>
<keyword evidence="3" id="KW-1185">Reference proteome</keyword>
<feature type="compositionally biased region" description="Low complexity" evidence="1">
    <location>
        <begin position="1"/>
        <end position="11"/>
    </location>
</feature>
<evidence type="ECO:0000313" key="2">
    <source>
        <dbReference type="EMBL" id="RKF79764.1"/>
    </source>
</evidence>
<proteinExistence type="predicted"/>
<organism evidence="2 3">
    <name type="scientific">Golovinomyces cichoracearum</name>
    <dbReference type="NCBI Taxonomy" id="62708"/>
    <lineage>
        <taxon>Eukaryota</taxon>
        <taxon>Fungi</taxon>
        <taxon>Dikarya</taxon>
        <taxon>Ascomycota</taxon>
        <taxon>Pezizomycotina</taxon>
        <taxon>Leotiomycetes</taxon>
        <taxon>Erysiphales</taxon>
        <taxon>Erysiphaceae</taxon>
        <taxon>Golovinomyces</taxon>
    </lineage>
</organism>
<accession>A0A420IZ35</accession>
<sequence length="84" mass="9398">MADPLHSTMSHPPTPHPQNRQRSQCIEEGSQKSTRSDLSDDVEMETSTPMFQPAGFGSFHSAQQAYVRSTPQHDHITHQVQLGE</sequence>
<dbReference type="EMBL" id="MCBQ01005228">
    <property type="protein sequence ID" value="RKF79764.1"/>
    <property type="molecule type" value="Genomic_DNA"/>
</dbReference>
<evidence type="ECO:0000256" key="1">
    <source>
        <dbReference type="SAM" id="MobiDB-lite"/>
    </source>
</evidence>
<evidence type="ECO:0000313" key="3">
    <source>
        <dbReference type="Proteomes" id="UP000283383"/>
    </source>
</evidence>